<dbReference type="AlphaFoldDB" id="A0A8X6XDL6"/>
<evidence type="ECO:0000256" key="1">
    <source>
        <dbReference type="SAM" id="MobiDB-lite"/>
    </source>
</evidence>
<keyword evidence="3" id="KW-1185">Reference proteome</keyword>
<dbReference type="OrthoDB" id="10276845at2759"/>
<evidence type="ECO:0000313" key="3">
    <source>
        <dbReference type="Proteomes" id="UP000886998"/>
    </source>
</evidence>
<gene>
    <name evidence="2" type="ORF">TNIN_343371</name>
</gene>
<feature type="region of interest" description="Disordered" evidence="1">
    <location>
        <begin position="1"/>
        <end position="61"/>
    </location>
</feature>
<organism evidence="2 3">
    <name type="scientific">Trichonephila inaurata madagascariensis</name>
    <dbReference type="NCBI Taxonomy" id="2747483"/>
    <lineage>
        <taxon>Eukaryota</taxon>
        <taxon>Metazoa</taxon>
        <taxon>Ecdysozoa</taxon>
        <taxon>Arthropoda</taxon>
        <taxon>Chelicerata</taxon>
        <taxon>Arachnida</taxon>
        <taxon>Araneae</taxon>
        <taxon>Araneomorphae</taxon>
        <taxon>Entelegynae</taxon>
        <taxon>Araneoidea</taxon>
        <taxon>Nephilidae</taxon>
        <taxon>Trichonephila</taxon>
        <taxon>Trichonephila inaurata</taxon>
    </lineage>
</organism>
<accession>A0A8X6XDL6</accession>
<comment type="caution">
    <text evidence="2">The sequence shown here is derived from an EMBL/GenBank/DDBJ whole genome shotgun (WGS) entry which is preliminary data.</text>
</comment>
<dbReference type="Proteomes" id="UP000886998">
    <property type="component" value="Unassembled WGS sequence"/>
</dbReference>
<evidence type="ECO:0000313" key="2">
    <source>
        <dbReference type="EMBL" id="GFY50549.1"/>
    </source>
</evidence>
<name>A0A8X6XDL6_9ARAC</name>
<protein>
    <submittedName>
        <fullName evidence="2">Uncharacterized protein</fullName>
    </submittedName>
</protein>
<sequence length="130" mass="14496">MQISIGESLPDRSEAPPNDSLTTCQRQSKVDKKMCRHSAMSSQKRERGMEPPLRCTPLGQLAGPVQERGFDFDGDGWREAMSCRGFHRASDNAGTSDAKRWTGVSLALPDEWALYRRPRGTMDKLIKGAE</sequence>
<dbReference type="EMBL" id="BMAV01007550">
    <property type="protein sequence ID" value="GFY50549.1"/>
    <property type="molecule type" value="Genomic_DNA"/>
</dbReference>
<proteinExistence type="predicted"/>
<reference evidence="2" key="1">
    <citation type="submission" date="2020-08" db="EMBL/GenBank/DDBJ databases">
        <title>Multicomponent nature underlies the extraordinary mechanical properties of spider dragline silk.</title>
        <authorList>
            <person name="Kono N."/>
            <person name="Nakamura H."/>
            <person name="Mori M."/>
            <person name="Yoshida Y."/>
            <person name="Ohtoshi R."/>
            <person name="Malay A.D."/>
            <person name="Moran D.A.P."/>
            <person name="Tomita M."/>
            <person name="Numata K."/>
            <person name="Arakawa K."/>
        </authorList>
    </citation>
    <scope>NUCLEOTIDE SEQUENCE</scope>
</reference>